<reference evidence="3" key="1">
    <citation type="submission" date="2017-07" db="EMBL/GenBank/DDBJ databases">
        <title>Brachybacterium sp. VR2415.</title>
        <authorList>
            <person name="Tak E.J."/>
            <person name="Bae J.-W."/>
        </authorList>
    </citation>
    <scope>NUCLEOTIDE SEQUENCE [LARGE SCALE GENOMIC DNA]</scope>
    <source>
        <strain evidence="3">VR2415</strain>
    </source>
</reference>
<dbReference type="Proteomes" id="UP000198398">
    <property type="component" value="Chromosome"/>
</dbReference>
<gene>
    <name evidence="2" type="ORF">CFK39_09220</name>
</gene>
<name>A0A220UD96_9MICO</name>
<dbReference type="RefSeq" id="WP_089065211.1">
    <property type="nucleotide sequence ID" value="NZ_CP022316.1"/>
</dbReference>
<keyword evidence="1" id="KW-0812">Transmembrane</keyword>
<evidence type="ECO:0000313" key="2">
    <source>
        <dbReference type="EMBL" id="ASK65970.1"/>
    </source>
</evidence>
<feature type="transmembrane region" description="Helical" evidence="1">
    <location>
        <begin position="105"/>
        <end position="125"/>
    </location>
</feature>
<feature type="transmembrane region" description="Helical" evidence="1">
    <location>
        <begin position="63"/>
        <end position="84"/>
    </location>
</feature>
<feature type="transmembrane region" description="Helical" evidence="1">
    <location>
        <begin position="40"/>
        <end position="57"/>
    </location>
</feature>
<accession>A0A220UD96</accession>
<sequence>MTTVLGLLPLLSALVLSIVLLSAVVTLFRRHQHPWRILQRALGGASILAILGVIGIVPAALWWLPWLLTLALSAGVVVACRRLLVRTPPTEPTRREAAHLTAPGLLNLGIEVALYLGLLVIALVAG</sequence>
<keyword evidence="1" id="KW-1133">Transmembrane helix</keyword>
<evidence type="ECO:0000256" key="1">
    <source>
        <dbReference type="SAM" id="Phobius"/>
    </source>
</evidence>
<keyword evidence="1" id="KW-0472">Membrane</keyword>
<dbReference type="KEGG" id="brv:CFK39_09220"/>
<feature type="transmembrane region" description="Helical" evidence="1">
    <location>
        <begin position="6"/>
        <end position="28"/>
    </location>
</feature>
<dbReference type="EMBL" id="CP022316">
    <property type="protein sequence ID" value="ASK65970.1"/>
    <property type="molecule type" value="Genomic_DNA"/>
</dbReference>
<dbReference type="OrthoDB" id="9947345at2"/>
<dbReference type="AlphaFoldDB" id="A0A220UD96"/>
<keyword evidence="3" id="KW-1185">Reference proteome</keyword>
<organism evidence="2 3">
    <name type="scientific">Brachybacterium avium</name>
    <dbReference type="NCBI Taxonomy" id="2017485"/>
    <lineage>
        <taxon>Bacteria</taxon>
        <taxon>Bacillati</taxon>
        <taxon>Actinomycetota</taxon>
        <taxon>Actinomycetes</taxon>
        <taxon>Micrococcales</taxon>
        <taxon>Dermabacteraceae</taxon>
        <taxon>Brachybacterium</taxon>
    </lineage>
</organism>
<proteinExistence type="predicted"/>
<evidence type="ECO:0000313" key="3">
    <source>
        <dbReference type="Proteomes" id="UP000198398"/>
    </source>
</evidence>
<protein>
    <submittedName>
        <fullName evidence="2">Uncharacterized protein</fullName>
    </submittedName>
</protein>